<name>A0A915I1F6_ROMCU</name>
<dbReference type="WBParaSite" id="nRc.2.0.1.t07302-RA">
    <property type="protein sequence ID" value="nRc.2.0.1.t07302-RA"/>
    <property type="gene ID" value="nRc.2.0.1.g07302"/>
</dbReference>
<protein>
    <submittedName>
        <fullName evidence="3">Uncharacterized protein</fullName>
    </submittedName>
</protein>
<dbReference type="AlphaFoldDB" id="A0A915I1F6"/>
<proteinExistence type="predicted"/>
<sequence>FWGKCQKCLFFDQNANFGKGSKLIVSLSGFRAVNIVVQLCDNLKVIETIHVNRSKKFHANNVETPKSMPGIKEDEATDQLSMQATHRSTTKMKPL</sequence>
<reference evidence="3" key="1">
    <citation type="submission" date="2022-11" db="UniProtKB">
        <authorList>
            <consortium name="WormBaseParasite"/>
        </authorList>
    </citation>
    <scope>IDENTIFICATION</scope>
</reference>
<evidence type="ECO:0000256" key="1">
    <source>
        <dbReference type="SAM" id="MobiDB-lite"/>
    </source>
</evidence>
<evidence type="ECO:0000313" key="3">
    <source>
        <dbReference type="WBParaSite" id="nRc.2.0.1.t07302-RA"/>
    </source>
</evidence>
<accession>A0A915I1F6</accession>
<feature type="region of interest" description="Disordered" evidence="1">
    <location>
        <begin position="57"/>
        <end position="95"/>
    </location>
</feature>
<feature type="compositionally biased region" description="Polar residues" evidence="1">
    <location>
        <begin position="78"/>
        <end position="87"/>
    </location>
</feature>
<dbReference type="Proteomes" id="UP000887565">
    <property type="component" value="Unplaced"/>
</dbReference>
<evidence type="ECO:0000313" key="2">
    <source>
        <dbReference type="Proteomes" id="UP000887565"/>
    </source>
</evidence>
<keyword evidence="2" id="KW-1185">Reference proteome</keyword>
<organism evidence="2 3">
    <name type="scientific">Romanomermis culicivorax</name>
    <name type="common">Nematode worm</name>
    <dbReference type="NCBI Taxonomy" id="13658"/>
    <lineage>
        <taxon>Eukaryota</taxon>
        <taxon>Metazoa</taxon>
        <taxon>Ecdysozoa</taxon>
        <taxon>Nematoda</taxon>
        <taxon>Enoplea</taxon>
        <taxon>Dorylaimia</taxon>
        <taxon>Mermithida</taxon>
        <taxon>Mermithoidea</taxon>
        <taxon>Mermithidae</taxon>
        <taxon>Romanomermis</taxon>
    </lineage>
</organism>